<keyword evidence="2" id="KW-1185">Reference proteome</keyword>
<dbReference type="RefSeq" id="WP_262096087.1">
    <property type="nucleotide sequence ID" value="NZ_JAOEGN010000006.1"/>
</dbReference>
<sequence>MKGIEIHHFDGIGYQKLFHFQSWRIAILNYIDELDPNNIHKFQAHTLTDESFVLLEGACTLFIYEDGRIVPIHLEPHKIYNIKKGVFHSHTLSKNCKLLIIEEENTSDDNSPSMDLTDAQKQQLIEYARMNHGL</sequence>
<name>A0ABT2PV59_9MOLU</name>
<evidence type="ECO:0008006" key="3">
    <source>
        <dbReference type="Google" id="ProtNLM"/>
    </source>
</evidence>
<evidence type="ECO:0000313" key="1">
    <source>
        <dbReference type="EMBL" id="MCU0104833.1"/>
    </source>
</evidence>
<proteinExistence type="predicted"/>
<evidence type="ECO:0000313" key="2">
    <source>
        <dbReference type="Proteomes" id="UP001209076"/>
    </source>
</evidence>
<dbReference type="InterPro" id="IPR011051">
    <property type="entry name" value="RmlC_Cupin_sf"/>
</dbReference>
<dbReference type="Proteomes" id="UP001209076">
    <property type="component" value="Unassembled WGS sequence"/>
</dbReference>
<protein>
    <recommendedName>
        <fullName evidence="3">Cupin</fullName>
    </recommendedName>
</protein>
<dbReference type="Gene3D" id="2.60.120.10">
    <property type="entry name" value="Jelly Rolls"/>
    <property type="match status" value="1"/>
</dbReference>
<gene>
    <name evidence="1" type="ORF">N7603_04100</name>
</gene>
<organism evidence="1 2">
    <name type="scientific">Paracholeplasma vituli</name>
    <dbReference type="NCBI Taxonomy" id="69473"/>
    <lineage>
        <taxon>Bacteria</taxon>
        <taxon>Bacillati</taxon>
        <taxon>Mycoplasmatota</taxon>
        <taxon>Mollicutes</taxon>
        <taxon>Acholeplasmatales</taxon>
        <taxon>Acholeplasmataceae</taxon>
        <taxon>Paracholeplasma</taxon>
    </lineage>
</organism>
<dbReference type="EMBL" id="JAOEGN010000006">
    <property type="protein sequence ID" value="MCU0104833.1"/>
    <property type="molecule type" value="Genomic_DNA"/>
</dbReference>
<comment type="caution">
    <text evidence="1">The sequence shown here is derived from an EMBL/GenBank/DDBJ whole genome shotgun (WGS) entry which is preliminary data.</text>
</comment>
<dbReference type="SUPFAM" id="SSF51182">
    <property type="entry name" value="RmlC-like cupins"/>
    <property type="match status" value="1"/>
</dbReference>
<reference evidence="2" key="1">
    <citation type="submission" date="2023-07" db="EMBL/GenBank/DDBJ databases">
        <title>Novel Mycoplasma species identified in domestic and wild animals.</title>
        <authorList>
            <person name="Volokhov D.V."/>
            <person name="Furtak V.A."/>
            <person name="Zagorodnyaya T.A."/>
        </authorList>
    </citation>
    <scope>NUCLEOTIDE SEQUENCE [LARGE SCALE GENOMIC DNA]</scope>
    <source>
        <strain evidence="2">92-19</strain>
    </source>
</reference>
<dbReference type="InterPro" id="IPR014710">
    <property type="entry name" value="RmlC-like_jellyroll"/>
</dbReference>
<accession>A0ABT2PV59</accession>